<dbReference type="SMR" id="A0A7I8X0D3"/>
<dbReference type="Gene3D" id="1.20.5.170">
    <property type="match status" value="1"/>
</dbReference>
<dbReference type="InterPro" id="IPR046347">
    <property type="entry name" value="bZIP_sf"/>
</dbReference>
<feature type="compositionally biased region" description="Polar residues" evidence="1">
    <location>
        <begin position="176"/>
        <end position="197"/>
    </location>
</feature>
<dbReference type="Proteomes" id="UP000582659">
    <property type="component" value="Unassembled WGS sequence"/>
</dbReference>
<keyword evidence="4" id="KW-1185">Reference proteome</keyword>
<feature type="compositionally biased region" description="Basic and acidic residues" evidence="1">
    <location>
        <begin position="56"/>
        <end position="69"/>
    </location>
</feature>
<feature type="domain" description="BZIP" evidence="2">
    <location>
        <begin position="294"/>
        <end position="357"/>
    </location>
</feature>
<dbReference type="PROSITE" id="PS50217">
    <property type="entry name" value="BZIP"/>
    <property type="match status" value="1"/>
</dbReference>
<evidence type="ECO:0000313" key="3">
    <source>
        <dbReference type="EMBL" id="CAD5234154.1"/>
    </source>
</evidence>
<organism evidence="3 4">
    <name type="scientific">Bursaphelenchus xylophilus</name>
    <name type="common">Pinewood nematode worm</name>
    <name type="synonym">Aphelenchoides xylophilus</name>
    <dbReference type="NCBI Taxonomy" id="6326"/>
    <lineage>
        <taxon>Eukaryota</taxon>
        <taxon>Metazoa</taxon>
        <taxon>Ecdysozoa</taxon>
        <taxon>Nematoda</taxon>
        <taxon>Chromadorea</taxon>
        <taxon>Rhabditida</taxon>
        <taxon>Tylenchina</taxon>
        <taxon>Tylenchomorpha</taxon>
        <taxon>Aphelenchoidea</taxon>
        <taxon>Aphelenchoididae</taxon>
        <taxon>Bursaphelenchus</taxon>
    </lineage>
</organism>
<evidence type="ECO:0000313" key="4">
    <source>
        <dbReference type="Proteomes" id="UP000659654"/>
    </source>
</evidence>
<dbReference type="Proteomes" id="UP000659654">
    <property type="component" value="Unassembled WGS sequence"/>
</dbReference>
<proteinExistence type="predicted"/>
<dbReference type="OrthoDB" id="10039716at2759"/>
<feature type="compositionally biased region" description="Low complexity" evidence="1">
    <location>
        <begin position="219"/>
        <end position="233"/>
    </location>
</feature>
<feature type="region of interest" description="Disordered" evidence="1">
    <location>
        <begin position="34"/>
        <end position="91"/>
    </location>
</feature>
<dbReference type="SMART" id="SM00338">
    <property type="entry name" value="BRLZ"/>
    <property type="match status" value="1"/>
</dbReference>
<dbReference type="EMBL" id="CAJFCV020000006">
    <property type="protein sequence ID" value="CAG9129739.1"/>
    <property type="molecule type" value="Genomic_DNA"/>
</dbReference>
<comment type="caution">
    <text evidence="3">The sequence shown here is derived from an EMBL/GenBank/DDBJ whole genome shotgun (WGS) entry which is preliminary data.</text>
</comment>
<dbReference type="SUPFAM" id="SSF57959">
    <property type="entry name" value="Leucine zipper domain"/>
    <property type="match status" value="1"/>
</dbReference>
<accession>A0A7I8X0D3</accession>
<name>A0A7I8X0D3_BURXY</name>
<feature type="region of interest" description="Disordered" evidence="1">
    <location>
        <begin position="262"/>
        <end position="283"/>
    </location>
</feature>
<feature type="compositionally biased region" description="Low complexity" evidence="1">
    <location>
        <begin position="198"/>
        <end position="208"/>
    </location>
</feature>
<dbReference type="GO" id="GO:0003700">
    <property type="term" value="F:DNA-binding transcription factor activity"/>
    <property type="evidence" value="ECO:0007669"/>
    <property type="project" value="InterPro"/>
</dbReference>
<sequence>MDFAASLFEQFVLDQSARLLPLSENIAERSEKISEIISNQSPDEKENAWTESMESDYNKDENRGIDKPEQPQFTDLRTMTQQPRGSQGNDNFEEWAYQDFDLFEFVGKDDFEDYSPGPEDSTNKDDESLQKGDYMYATMQYNQLATDQNMFGQPAMMNPTNDMTNGFVKDERFTSSAASTSNSCMNGVSQPSTSRMSAQIPQAQPQAAYGASLRQPAMPSGTASLLGSASSSPQLNNNTNMYNIPIKQEPSFDNMYDASDNESHYSSGTNTGSAIGSMNKPRKYRIKPECERVKPEYKVKRAKNNDAVRRSRDKAKRMQQEKESRLDFLEKQHSDNTKLIAALQKRVNDLERELLRVRNQCSCGSAMNGAASFLRR</sequence>
<feature type="region of interest" description="Disordered" evidence="1">
    <location>
        <begin position="109"/>
        <end position="128"/>
    </location>
</feature>
<dbReference type="Pfam" id="PF07716">
    <property type="entry name" value="bZIP_2"/>
    <property type="match status" value="1"/>
</dbReference>
<dbReference type="InterPro" id="IPR004827">
    <property type="entry name" value="bZIP"/>
</dbReference>
<feature type="region of interest" description="Disordered" evidence="1">
    <location>
        <begin position="176"/>
        <end position="244"/>
    </location>
</feature>
<dbReference type="EMBL" id="CAJFDI010000006">
    <property type="protein sequence ID" value="CAD5234154.1"/>
    <property type="molecule type" value="Genomic_DNA"/>
</dbReference>
<dbReference type="AlphaFoldDB" id="A0A7I8X0D3"/>
<protein>
    <submittedName>
        <fullName evidence="3">(pine wood nematode) hypothetical protein</fullName>
    </submittedName>
</protein>
<reference evidence="3" key="1">
    <citation type="submission" date="2020-09" db="EMBL/GenBank/DDBJ databases">
        <authorList>
            <person name="Kikuchi T."/>
        </authorList>
    </citation>
    <scope>NUCLEOTIDE SEQUENCE</scope>
    <source>
        <strain evidence="3">Ka4C1</strain>
    </source>
</reference>
<feature type="compositionally biased region" description="Polar residues" evidence="1">
    <location>
        <begin position="264"/>
        <end position="276"/>
    </location>
</feature>
<evidence type="ECO:0000259" key="2">
    <source>
        <dbReference type="PROSITE" id="PS50217"/>
    </source>
</evidence>
<evidence type="ECO:0000256" key="1">
    <source>
        <dbReference type="SAM" id="MobiDB-lite"/>
    </source>
</evidence>
<dbReference type="CDD" id="cd14693">
    <property type="entry name" value="bZIP_CEBP"/>
    <property type="match status" value="1"/>
</dbReference>
<gene>
    <name evidence="3" type="ORF">BXYJ_LOCUS14245</name>
</gene>
<feature type="compositionally biased region" description="Polar residues" evidence="1">
    <location>
        <begin position="71"/>
        <end position="90"/>
    </location>
</feature>
<feature type="region of interest" description="Disordered" evidence="1">
    <location>
        <begin position="303"/>
        <end position="323"/>
    </location>
</feature>